<evidence type="ECO:0000313" key="1">
    <source>
        <dbReference type="EMBL" id="SDO06518.1"/>
    </source>
</evidence>
<protein>
    <recommendedName>
        <fullName evidence="3">DUF3231 family protein</fullName>
    </recommendedName>
</protein>
<keyword evidence="2" id="KW-1185">Reference proteome</keyword>
<dbReference type="OrthoDB" id="1675670at2"/>
<evidence type="ECO:0000313" key="2">
    <source>
        <dbReference type="Proteomes" id="UP000198860"/>
    </source>
</evidence>
<dbReference type="InterPro" id="IPR021617">
    <property type="entry name" value="DUF3231"/>
</dbReference>
<dbReference type="EMBL" id="FNIZ01000002">
    <property type="protein sequence ID" value="SDO06518.1"/>
    <property type="molecule type" value="Genomic_DNA"/>
</dbReference>
<name>A0A1H0GI31_HALAD</name>
<dbReference type="InterPro" id="IPR012347">
    <property type="entry name" value="Ferritin-like"/>
</dbReference>
<evidence type="ECO:0008006" key="3">
    <source>
        <dbReference type="Google" id="ProtNLM"/>
    </source>
</evidence>
<dbReference type="Proteomes" id="UP000198860">
    <property type="component" value="Unassembled WGS sequence"/>
</dbReference>
<dbReference type="Pfam" id="PF11553">
    <property type="entry name" value="DUF3231"/>
    <property type="match status" value="2"/>
</dbReference>
<sequence>MEDKHHFVKLTSADITILWKTYIQSTAVYCFYKHFLQNLQDVEIKPMVEEALNNVDYTIGNVEAIFNEEKFPIPKGFSDKDVDLSAPALFTDLYALSFVYRGGQITIPHYANALTKVTRMDIYALLEECQSRETELHRKVLNLMFSKGIFDRPPKIEYPKEAEFIEHQPSLVNTWLGEKRPLNVLELAEIFQDIERNGMGLVLLIGFLQVTKDKEIKNYLLKGKKLAENQIETLDQLLKENDHHIGSPVPIEVTNSTTSPFSERLILFLISASNQVAISKLGDALSVSMRKDLAVQYGRFIADVMKFGDEGQKLMIERGWMEKPPQPMDRNKLYKS</sequence>
<dbReference type="Gene3D" id="1.20.1260.10">
    <property type="match status" value="2"/>
</dbReference>
<proteinExistence type="predicted"/>
<accession>A0A1H0GI31</accession>
<dbReference type="AlphaFoldDB" id="A0A1H0GI31"/>
<dbReference type="RefSeq" id="WP_089651088.1">
    <property type="nucleotide sequence ID" value="NZ_FNIZ01000002.1"/>
</dbReference>
<reference evidence="2" key="1">
    <citation type="submission" date="2016-10" db="EMBL/GenBank/DDBJ databases">
        <authorList>
            <person name="Varghese N."/>
            <person name="Submissions S."/>
        </authorList>
    </citation>
    <scope>NUCLEOTIDE SEQUENCE [LARGE SCALE GENOMIC DNA]</scope>
    <source>
        <strain evidence="2">CGMCC 1.3703</strain>
    </source>
</reference>
<organism evidence="1 2">
    <name type="scientific">Halobacillus aidingensis</name>
    <dbReference type="NCBI Taxonomy" id="240303"/>
    <lineage>
        <taxon>Bacteria</taxon>
        <taxon>Bacillati</taxon>
        <taxon>Bacillota</taxon>
        <taxon>Bacilli</taxon>
        <taxon>Bacillales</taxon>
        <taxon>Bacillaceae</taxon>
        <taxon>Halobacillus</taxon>
    </lineage>
</organism>
<gene>
    <name evidence="1" type="ORF">SAMN05421677_102331</name>
</gene>
<dbReference type="STRING" id="240303.SAMN05421677_102331"/>